<dbReference type="PANTHER" id="PTHR43081:SF20">
    <property type="entry name" value="TWO-COMPONENT RESPONSE REGULATOR"/>
    <property type="match status" value="1"/>
</dbReference>
<dbReference type="Gene3D" id="3.30.70.1230">
    <property type="entry name" value="Nucleotide cyclase"/>
    <property type="match status" value="1"/>
</dbReference>
<dbReference type="Proteomes" id="UP000295341">
    <property type="component" value="Unassembled WGS sequence"/>
</dbReference>
<accession>A0A4S3K8U6</accession>
<dbReference type="SUPFAM" id="SSF55073">
    <property type="entry name" value="Nucleotide cyclase"/>
    <property type="match status" value="1"/>
</dbReference>
<organism evidence="3 4">
    <name type="scientific">Panacagrimonas perspica</name>
    <dbReference type="NCBI Taxonomy" id="381431"/>
    <lineage>
        <taxon>Bacteria</taxon>
        <taxon>Pseudomonadati</taxon>
        <taxon>Pseudomonadota</taxon>
        <taxon>Gammaproteobacteria</taxon>
        <taxon>Nevskiales</taxon>
        <taxon>Nevskiaceae</taxon>
        <taxon>Panacagrimonas</taxon>
    </lineage>
</organism>
<feature type="transmembrane region" description="Helical" evidence="1">
    <location>
        <begin position="140"/>
        <end position="164"/>
    </location>
</feature>
<keyword evidence="1" id="KW-1133">Transmembrane helix</keyword>
<feature type="transmembrane region" description="Helical" evidence="1">
    <location>
        <begin position="101"/>
        <end position="120"/>
    </location>
</feature>
<dbReference type="OrthoDB" id="9806704at2"/>
<dbReference type="InterPro" id="IPR001054">
    <property type="entry name" value="A/G_cyclase"/>
</dbReference>
<dbReference type="GO" id="GO:0006171">
    <property type="term" value="P:cAMP biosynthetic process"/>
    <property type="evidence" value="ECO:0007669"/>
    <property type="project" value="TreeGrafter"/>
</dbReference>
<feature type="domain" description="Guanylate cyclase" evidence="2">
    <location>
        <begin position="255"/>
        <end position="385"/>
    </location>
</feature>
<evidence type="ECO:0000313" key="4">
    <source>
        <dbReference type="Proteomes" id="UP000295341"/>
    </source>
</evidence>
<dbReference type="InterPro" id="IPR050697">
    <property type="entry name" value="Adenylyl/Guanylyl_Cyclase_3/4"/>
</dbReference>
<evidence type="ECO:0000259" key="2">
    <source>
        <dbReference type="PROSITE" id="PS50125"/>
    </source>
</evidence>
<keyword evidence="1" id="KW-0812">Transmembrane</keyword>
<feature type="transmembrane region" description="Helical" evidence="1">
    <location>
        <begin position="176"/>
        <end position="191"/>
    </location>
</feature>
<dbReference type="InterPro" id="IPR029787">
    <property type="entry name" value="Nucleotide_cyclase"/>
</dbReference>
<dbReference type="PROSITE" id="PS50125">
    <property type="entry name" value="GUANYLATE_CYCLASE_2"/>
    <property type="match status" value="1"/>
</dbReference>
<feature type="transmembrane region" description="Helical" evidence="1">
    <location>
        <begin position="197"/>
        <end position="217"/>
    </location>
</feature>
<dbReference type="Pfam" id="PF00211">
    <property type="entry name" value="Guanylate_cyc"/>
    <property type="match status" value="1"/>
</dbReference>
<dbReference type="GO" id="GO:0035556">
    <property type="term" value="P:intracellular signal transduction"/>
    <property type="evidence" value="ECO:0007669"/>
    <property type="project" value="InterPro"/>
</dbReference>
<gene>
    <name evidence="3" type="ORF">DFR24_4567</name>
</gene>
<sequence>MFAISLHTLVSLIALGMAFAFITADAHSRTSQALAVSLGATGVAIFLNVSLIDMAEQVPSWSGWLAIPESIGLIAMLEWLLRVRRTLPAAPGMNTSTGDRILRVGQVSAALYSVMSIAAPDLRVEHFIRAAARPDSMQDWQFWMFAAPIEFAALCGFAGIFLLLNRRPDRNERIRLIAMALAVPFFLAGFILPRDLAAVSCVIGEIFLLVGSVRYYVEQGQRGQFMARFLSPDVAKLVGERGLKTAMQENQLEITVVSCDLRGFTPYAAAAPSGEVLRVLRDYYDAVGEVVGAYGATIKDYAGDGILILVGAPIAMTDHAMRGIEMARRIRAACIERSRGWGPEGSRLGIGIGVASGTVTVGVIGTAALEYTAVGSAVNLASRLCEQAAHAEILVDGRTCELVPSHVLECREPLRVKGFPEPIALFAAPA</sequence>
<feature type="transmembrane region" description="Helical" evidence="1">
    <location>
        <begin position="6"/>
        <end position="26"/>
    </location>
</feature>
<evidence type="ECO:0000256" key="1">
    <source>
        <dbReference type="SAM" id="Phobius"/>
    </source>
</evidence>
<keyword evidence="1" id="KW-0472">Membrane</keyword>
<reference evidence="3 4" key="1">
    <citation type="submission" date="2019-03" db="EMBL/GenBank/DDBJ databases">
        <title>Genomic Encyclopedia of Type Strains, Phase IV (KMG-IV): sequencing the most valuable type-strain genomes for metagenomic binning, comparative biology and taxonomic classification.</title>
        <authorList>
            <person name="Goeker M."/>
        </authorList>
    </citation>
    <scope>NUCLEOTIDE SEQUENCE [LARGE SCALE GENOMIC DNA]</scope>
    <source>
        <strain evidence="3 4">DSM 26377</strain>
    </source>
</reference>
<evidence type="ECO:0000313" key="3">
    <source>
        <dbReference type="EMBL" id="TDU24301.1"/>
    </source>
</evidence>
<dbReference type="PANTHER" id="PTHR43081">
    <property type="entry name" value="ADENYLATE CYCLASE, TERMINAL-DIFFERENTIATION SPECIFIC-RELATED"/>
    <property type="match status" value="1"/>
</dbReference>
<dbReference type="GO" id="GO:0004016">
    <property type="term" value="F:adenylate cyclase activity"/>
    <property type="evidence" value="ECO:0007669"/>
    <property type="project" value="UniProtKB-ARBA"/>
</dbReference>
<keyword evidence="4" id="KW-1185">Reference proteome</keyword>
<dbReference type="CDD" id="cd07302">
    <property type="entry name" value="CHD"/>
    <property type="match status" value="1"/>
</dbReference>
<dbReference type="EMBL" id="SOBT01000012">
    <property type="protein sequence ID" value="TDU24301.1"/>
    <property type="molecule type" value="Genomic_DNA"/>
</dbReference>
<feature type="transmembrane region" description="Helical" evidence="1">
    <location>
        <begin position="61"/>
        <end position="81"/>
    </location>
</feature>
<dbReference type="RefSeq" id="WP_133883717.1">
    <property type="nucleotide sequence ID" value="NZ_MWIN01000003.1"/>
</dbReference>
<protein>
    <submittedName>
        <fullName evidence="3">Class 3 adenylate cyclase</fullName>
    </submittedName>
</protein>
<proteinExistence type="predicted"/>
<dbReference type="SMART" id="SM00044">
    <property type="entry name" value="CYCc"/>
    <property type="match status" value="1"/>
</dbReference>
<feature type="transmembrane region" description="Helical" evidence="1">
    <location>
        <begin position="33"/>
        <end position="55"/>
    </location>
</feature>
<name>A0A4S3K8U6_9GAMM</name>
<comment type="caution">
    <text evidence="3">The sequence shown here is derived from an EMBL/GenBank/DDBJ whole genome shotgun (WGS) entry which is preliminary data.</text>
</comment>
<dbReference type="AlphaFoldDB" id="A0A4S3K8U6"/>